<comment type="caution">
    <text evidence="1">The sequence shown here is derived from an EMBL/GenBank/DDBJ whole genome shotgun (WGS) entry which is preliminary data.</text>
</comment>
<reference evidence="1" key="1">
    <citation type="journal article" date="2021" name="PeerJ">
        <title>Extensive microbial diversity within the chicken gut microbiome revealed by metagenomics and culture.</title>
        <authorList>
            <person name="Gilroy R."/>
            <person name="Ravi A."/>
            <person name="Getino M."/>
            <person name="Pursley I."/>
            <person name="Horton D.L."/>
            <person name="Alikhan N.F."/>
            <person name="Baker D."/>
            <person name="Gharbi K."/>
            <person name="Hall N."/>
            <person name="Watson M."/>
            <person name="Adriaenssens E.M."/>
            <person name="Foster-Nyarko E."/>
            <person name="Jarju S."/>
            <person name="Secka A."/>
            <person name="Antonio M."/>
            <person name="Oren A."/>
            <person name="Chaudhuri R.R."/>
            <person name="La Ragione R."/>
            <person name="Hildebrand F."/>
            <person name="Pallen M.J."/>
        </authorList>
    </citation>
    <scope>NUCLEOTIDE SEQUENCE</scope>
    <source>
        <strain evidence="1">14324</strain>
    </source>
</reference>
<evidence type="ECO:0000313" key="1">
    <source>
        <dbReference type="EMBL" id="HIZ23528.1"/>
    </source>
</evidence>
<organism evidence="1 2">
    <name type="scientific">Candidatus Blautia faecigallinarum</name>
    <dbReference type="NCBI Taxonomy" id="2838488"/>
    <lineage>
        <taxon>Bacteria</taxon>
        <taxon>Bacillati</taxon>
        <taxon>Bacillota</taxon>
        <taxon>Clostridia</taxon>
        <taxon>Lachnospirales</taxon>
        <taxon>Lachnospiraceae</taxon>
        <taxon>Blautia</taxon>
    </lineage>
</organism>
<dbReference type="Proteomes" id="UP000824041">
    <property type="component" value="Unassembled WGS sequence"/>
</dbReference>
<dbReference type="InterPro" id="IPR019271">
    <property type="entry name" value="DUF2284_metal-binding"/>
</dbReference>
<evidence type="ECO:0000313" key="2">
    <source>
        <dbReference type="Proteomes" id="UP000824041"/>
    </source>
</evidence>
<protein>
    <submittedName>
        <fullName evidence="1">DUF2284 domain-containing protein</fullName>
    </submittedName>
</protein>
<accession>A0A9D2DUW1</accession>
<name>A0A9D2DUW1_9FIRM</name>
<dbReference type="EMBL" id="DXBU01000159">
    <property type="protein sequence ID" value="HIZ23528.1"/>
    <property type="molecule type" value="Genomic_DNA"/>
</dbReference>
<dbReference type="Pfam" id="PF10050">
    <property type="entry name" value="DUF2284"/>
    <property type="match status" value="1"/>
</dbReference>
<proteinExistence type="predicted"/>
<sequence length="184" mass="21062">MHSIGALEQFLSQYPVYEYRVIKTGQIPVVDRVRTVCREECERYGTTWACPPAVGELSACEKKICSYPEALFFSSVSEVRDILDMKELLGTRKEHEKLTDLIGDFLKEEGYEIFILSTESCEICENCTYPQGKPCRFPERMHPCLESYGVVAANLAEEENMEYQLGGNTVLWFSLILFRDQADS</sequence>
<gene>
    <name evidence="1" type="ORF">IAA21_12165</name>
</gene>
<reference evidence="1" key="2">
    <citation type="submission" date="2021-04" db="EMBL/GenBank/DDBJ databases">
        <authorList>
            <person name="Gilroy R."/>
        </authorList>
    </citation>
    <scope>NUCLEOTIDE SEQUENCE</scope>
    <source>
        <strain evidence="1">14324</strain>
    </source>
</reference>
<dbReference type="AlphaFoldDB" id="A0A9D2DUW1"/>